<dbReference type="InterPro" id="IPR006068">
    <property type="entry name" value="ATPase_P-typ_cation-transptr_C"/>
</dbReference>
<evidence type="ECO:0000256" key="5">
    <source>
        <dbReference type="ARBA" id="ARBA00022692"/>
    </source>
</evidence>
<keyword evidence="3" id="KW-1003">Cell membrane</keyword>
<dbReference type="EC" id="3.6.3.8" evidence="14"/>
<dbReference type="SUPFAM" id="SSF56784">
    <property type="entry name" value="HAD-like"/>
    <property type="match status" value="1"/>
</dbReference>
<evidence type="ECO:0000259" key="13">
    <source>
        <dbReference type="SMART" id="SM00831"/>
    </source>
</evidence>
<accession>A0A090D040</accession>
<keyword evidence="15" id="KW-1185">Reference proteome</keyword>
<evidence type="ECO:0000256" key="9">
    <source>
        <dbReference type="ARBA" id="ARBA00022967"/>
    </source>
</evidence>
<keyword evidence="4" id="KW-0597">Phosphoprotein</keyword>
<feature type="transmembrane region" description="Helical" evidence="12">
    <location>
        <begin position="701"/>
        <end position="724"/>
    </location>
</feature>
<comment type="similarity">
    <text evidence="2">Belongs to the cation transport ATPase (P-type) (TC 3.A.3) family. Type IIA subfamily.</text>
</comment>
<dbReference type="InterPro" id="IPR023298">
    <property type="entry name" value="ATPase_P-typ_TM_dom_sf"/>
</dbReference>
<evidence type="ECO:0000313" key="15">
    <source>
        <dbReference type="Proteomes" id="UP000031552"/>
    </source>
</evidence>
<dbReference type="PANTHER" id="PTHR43294">
    <property type="entry name" value="SODIUM/POTASSIUM-TRANSPORTING ATPASE SUBUNIT ALPHA"/>
    <property type="match status" value="1"/>
</dbReference>
<dbReference type="Gene3D" id="3.40.50.1000">
    <property type="entry name" value="HAD superfamily/HAD-like"/>
    <property type="match status" value="1"/>
</dbReference>
<keyword evidence="5 12" id="KW-0812">Transmembrane</keyword>
<evidence type="ECO:0000256" key="1">
    <source>
        <dbReference type="ARBA" id="ARBA00004651"/>
    </source>
</evidence>
<evidence type="ECO:0000256" key="3">
    <source>
        <dbReference type="ARBA" id="ARBA00022475"/>
    </source>
</evidence>
<feature type="transmembrane region" description="Helical" evidence="12">
    <location>
        <begin position="880"/>
        <end position="899"/>
    </location>
</feature>
<dbReference type="Pfam" id="PF00122">
    <property type="entry name" value="E1-E2_ATPase"/>
    <property type="match status" value="1"/>
</dbReference>
<dbReference type="InterPro" id="IPR023214">
    <property type="entry name" value="HAD_sf"/>
</dbReference>
<dbReference type="SMART" id="SM00831">
    <property type="entry name" value="Cation_ATPase_N"/>
    <property type="match status" value="1"/>
</dbReference>
<dbReference type="InterPro" id="IPR008250">
    <property type="entry name" value="ATPase_P-typ_transduc_dom_A_sf"/>
</dbReference>
<keyword evidence="9" id="KW-1278">Translocase</keyword>
<dbReference type="PRINTS" id="PR00119">
    <property type="entry name" value="CATATPASE"/>
</dbReference>
<feature type="transmembrane region" description="Helical" evidence="12">
    <location>
        <begin position="280"/>
        <end position="303"/>
    </location>
</feature>
<reference evidence="14" key="2">
    <citation type="submission" date="2014-09" db="EMBL/GenBank/DDBJ databases">
        <title>Criblamydia sequanensis harbors a mega-plasmid encoding arsenite resistance.</title>
        <authorList>
            <person name="Bertelli C."/>
            <person name="Goesmann A."/>
            <person name="Greub G."/>
        </authorList>
    </citation>
    <scope>NUCLEOTIDE SEQUENCE [LARGE SCALE GENOMIC DNA]</scope>
    <source>
        <strain evidence="14">CRIB-18</strain>
    </source>
</reference>
<dbReference type="STRING" id="1437425.CSEC_2026"/>
<dbReference type="InterPro" id="IPR001757">
    <property type="entry name" value="P_typ_ATPase"/>
</dbReference>
<evidence type="ECO:0000256" key="12">
    <source>
        <dbReference type="SAM" id="Phobius"/>
    </source>
</evidence>
<dbReference type="InterPro" id="IPR018303">
    <property type="entry name" value="ATPase_P-typ_P_site"/>
</dbReference>
<dbReference type="eggNOG" id="COG0474">
    <property type="taxonomic scope" value="Bacteria"/>
</dbReference>
<evidence type="ECO:0000256" key="8">
    <source>
        <dbReference type="ARBA" id="ARBA00022842"/>
    </source>
</evidence>
<dbReference type="GO" id="GO:0005524">
    <property type="term" value="F:ATP binding"/>
    <property type="evidence" value="ECO:0007669"/>
    <property type="project" value="UniProtKB-KW"/>
</dbReference>
<dbReference type="SUPFAM" id="SSF81653">
    <property type="entry name" value="Calcium ATPase, transduction domain A"/>
    <property type="match status" value="1"/>
</dbReference>
<dbReference type="PANTHER" id="PTHR43294:SF21">
    <property type="entry name" value="CATION TRANSPORTING ATPASE"/>
    <property type="match status" value="1"/>
</dbReference>
<dbReference type="SFLD" id="SFLDS00003">
    <property type="entry name" value="Haloacid_Dehalogenase"/>
    <property type="match status" value="1"/>
</dbReference>
<dbReference type="RefSeq" id="WP_041018390.1">
    <property type="nucleotide sequence ID" value="NZ_CCEJ010000010.1"/>
</dbReference>
<dbReference type="SFLD" id="SFLDG00002">
    <property type="entry name" value="C1.7:_P-type_atpase_like"/>
    <property type="match status" value="1"/>
</dbReference>
<keyword evidence="14" id="KW-0378">Hydrolase</keyword>
<dbReference type="Gene3D" id="3.40.1110.10">
    <property type="entry name" value="Calcium-transporting ATPase, cytoplasmic domain N"/>
    <property type="match status" value="1"/>
</dbReference>
<dbReference type="GO" id="GO:0016887">
    <property type="term" value="F:ATP hydrolysis activity"/>
    <property type="evidence" value="ECO:0007669"/>
    <property type="project" value="InterPro"/>
</dbReference>
<keyword evidence="10 12" id="KW-1133">Transmembrane helix</keyword>
<dbReference type="PROSITE" id="PS00154">
    <property type="entry name" value="ATPASE_E1_E2"/>
    <property type="match status" value="1"/>
</dbReference>
<evidence type="ECO:0000313" key="14">
    <source>
        <dbReference type="EMBL" id="CDR34832.1"/>
    </source>
</evidence>
<dbReference type="InterPro" id="IPR050510">
    <property type="entry name" value="Cation_transp_ATPase_P-type"/>
</dbReference>
<proteinExistence type="inferred from homology"/>
<dbReference type="Pfam" id="PF00689">
    <property type="entry name" value="Cation_ATPase_C"/>
    <property type="match status" value="1"/>
</dbReference>
<feature type="transmembrane region" description="Helical" evidence="12">
    <location>
        <begin position="57"/>
        <end position="80"/>
    </location>
</feature>
<dbReference type="InterPro" id="IPR004014">
    <property type="entry name" value="ATPase_P-typ_cation-transptr_N"/>
</dbReference>
<dbReference type="NCBIfam" id="TIGR01494">
    <property type="entry name" value="ATPase_P-type"/>
    <property type="match status" value="2"/>
</dbReference>
<reference evidence="14" key="1">
    <citation type="submission" date="2013-12" db="EMBL/GenBank/DDBJ databases">
        <authorList>
            <person name="Linke B."/>
        </authorList>
    </citation>
    <scope>NUCLEOTIDE SEQUENCE [LARGE SCALE GENOMIC DNA]</scope>
    <source>
        <strain evidence="14">CRIB-18</strain>
    </source>
</reference>
<keyword evidence="7" id="KW-0067">ATP-binding</keyword>
<dbReference type="InterPro" id="IPR023299">
    <property type="entry name" value="ATPase_P-typ_cyto_dom_N"/>
</dbReference>
<dbReference type="InterPro" id="IPR059000">
    <property type="entry name" value="ATPase_P-type_domA"/>
</dbReference>
<keyword evidence="6" id="KW-0547">Nucleotide-binding</keyword>
<evidence type="ECO:0000256" key="7">
    <source>
        <dbReference type="ARBA" id="ARBA00022840"/>
    </source>
</evidence>
<feature type="transmembrane region" description="Helical" evidence="12">
    <location>
        <begin position="785"/>
        <end position="804"/>
    </location>
</feature>
<dbReference type="Gene3D" id="2.70.150.10">
    <property type="entry name" value="Calcium-transporting ATPase, cytoplasmic transduction domain A"/>
    <property type="match status" value="1"/>
</dbReference>
<comment type="subcellular location">
    <subcellularLocation>
        <location evidence="1">Cell membrane</location>
        <topology evidence="1">Multi-pass membrane protein</topology>
    </subcellularLocation>
</comment>
<dbReference type="FunFam" id="2.70.150.10:FF:000160">
    <property type="entry name" value="Sarcoplasmic/endoplasmic reticulum calcium ATPase 1"/>
    <property type="match status" value="1"/>
</dbReference>
<dbReference type="Pfam" id="PF00690">
    <property type="entry name" value="Cation_ATPase_N"/>
    <property type="match status" value="1"/>
</dbReference>
<dbReference type="Pfam" id="PF13246">
    <property type="entry name" value="Cation_ATPase"/>
    <property type="match status" value="1"/>
</dbReference>
<dbReference type="InterPro" id="IPR044492">
    <property type="entry name" value="P_typ_ATPase_HD_dom"/>
</dbReference>
<dbReference type="EMBL" id="CCEJ010000010">
    <property type="protein sequence ID" value="CDR34832.1"/>
    <property type="molecule type" value="Genomic_DNA"/>
</dbReference>
<sequence length="913" mass="99878">MTYKKKRILKNWWLKPQQEVSLDLATDLNHGLTQSEAKKRLQEFGHNQLLATQKKSLLHLFFLQFSSLIVWILIVAALIAGALKEWIDAFAIFTIVVLNGLLGFYQEYRAEKSLTALRKMIVSSSKVIRDGKLRKISAREIVPGDLILVEAGDHIPADGRFIQTFGLSTQEAALTGESIPIHKTAEALKGQSLSLGDKKNMGFLGTVALSGKGYMIVTETGIQTELGKIASLLQQGNDDKTPLQKRLHELGLRLVWLCLGIVSLVFALGYLRGTPLIENFLISISLAVAAIPEGLPAIVTIALSIGVHNMAKRGALVRHLPSVETLGCATVICTDKTGTLTQNEMTVRSIWVNNTFIDVTGIGYNPDGHFEINHIIADPKNSPELLLALKIGALCNSAGLHETQDPIKSWNITGDPTEGALLVVAGKANLFKKDLESENPLISEVPFDSERKRMSMVRQTSEGLVLFIKGAVETILEHADAILINGKIESLNKERKKNIVDANTYLSSQALRVLALGYRPIPKEAKINHLLEDKLILVGLIAMMDPPRPEVKKSIETCENAGITAVMITGDHKATATAVGKELNLLDRDSIILTGAELDQMDDHHLKKSLKKVAIYARISALHKLRIVRAWKSLGEIVAMTGDGVNDAPALKEADIGIAMGMTGTDVTKEAADMVITDDNFASIVNAVEEGRGIYDNITKFVCYLASSNIAEIIVVFLGMLIGFTDFAGNPFVPLSALQILWINLASDGLPAMALVADPIDPIAMKRTPRKPSDPIISFKQGCHLFLISLVIAFGTLLACYLGMQESGELAQTMAFTTLVVLELVAVQIIRSPYNLGIFSNPFIISAMALSFLLQLFIVYTPFLQSVFKTVPLNSREWGIILAITMIVWFICNLINRAFKKANDESKKVELTV</sequence>
<protein>
    <submittedName>
        <fullName evidence="14">Calcium-transporting ATPase</fullName>
        <ecNumber evidence="14">3.6.3.8</ecNumber>
    </submittedName>
</protein>
<dbReference type="SFLD" id="SFLDF00027">
    <property type="entry name" value="p-type_atpase"/>
    <property type="match status" value="1"/>
</dbReference>
<feature type="transmembrane region" description="Helical" evidence="12">
    <location>
        <begin position="86"/>
        <end position="105"/>
    </location>
</feature>
<keyword evidence="11 12" id="KW-0472">Membrane</keyword>
<dbReference type="Gene3D" id="1.20.1110.10">
    <property type="entry name" value="Calcium-transporting ATPase, transmembrane domain"/>
    <property type="match status" value="1"/>
</dbReference>
<feature type="transmembrane region" description="Helical" evidence="12">
    <location>
        <begin position="842"/>
        <end position="860"/>
    </location>
</feature>
<evidence type="ECO:0000256" key="11">
    <source>
        <dbReference type="ARBA" id="ARBA00023136"/>
    </source>
</evidence>
<dbReference type="SUPFAM" id="SSF81660">
    <property type="entry name" value="Metal cation-transporting ATPase, ATP-binding domain N"/>
    <property type="match status" value="1"/>
</dbReference>
<feature type="transmembrane region" description="Helical" evidence="12">
    <location>
        <begin position="250"/>
        <end position="268"/>
    </location>
</feature>
<evidence type="ECO:0000256" key="10">
    <source>
        <dbReference type="ARBA" id="ARBA00022989"/>
    </source>
</evidence>
<comment type="caution">
    <text evidence="14">The sequence shown here is derived from an EMBL/GenBank/DDBJ whole genome shotgun (WGS) entry which is preliminary data.</text>
</comment>
<gene>
    <name evidence="14" type="ORF">CSEC_2026</name>
</gene>
<name>A0A090D040_9BACT</name>
<evidence type="ECO:0000256" key="6">
    <source>
        <dbReference type="ARBA" id="ARBA00022741"/>
    </source>
</evidence>
<dbReference type="InterPro" id="IPR036412">
    <property type="entry name" value="HAD-like_sf"/>
</dbReference>
<feature type="transmembrane region" description="Helical" evidence="12">
    <location>
        <begin position="810"/>
        <end position="830"/>
    </location>
</feature>
<dbReference type="FunFam" id="3.40.50.1000:FF:000028">
    <property type="entry name" value="Calcium-transporting P-type ATPase, putative"/>
    <property type="match status" value="1"/>
</dbReference>
<dbReference type="AlphaFoldDB" id="A0A090D040"/>
<organism evidence="14 15">
    <name type="scientific">Candidatus Criblamydia sequanensis CRIB-18</name>
    <dbReference type="NCBI Taxonomy" id="1437425"/>
    <lineage>
        <taxon>Bacteria</taxon>
        <taxon>Pseudomonadati</taxon>
        <taxon>Chlamydiota</taxon>
        <taxon>Chlamydiia</taxon>
        <taxon>Parachlamydiales</taxon>
        <taxon>Candidatus Criblamydiaceae</taxon>
        <taxon>Candidatus Criblamydia</taxon>
    </lineage>
</organism>
<dbReference type="SUPFAM" id="SSF81665">
    <property type="entry name" value="Calcium ATPase, transmembrane domain M"/>
    <property type="match status" value="1"/>
</dbReference>
<feature type="transmembrane region" description="Helical" evidence="12">
    <location>
        <begin position="736"/>
        <end position="757"/>
    </location>
</feature>
<keyword evidence="8" id="KW-0460">Magnesium</keyword>
<dbReference type="OrthoDB" id="9760364at2"/>
<dbReference type="GO" id="GO:0005886">
    <property type="term" value="C:plasma membrane"/>
    <property type="evidence" value="ECO:0007669"/>
    <property type="project" value="UniProtKB-SubCell"/>
</dbReference>
<evidence type="ECO:0000256" key="4">
    <source>
        <dbReference type="ARBA" id="ARBA00022553"/>
    </source>
</evidence>
<dbReference type="Proteomes" id="UP000031552">
    <property type="component" value="Unassembled WGS sequence"/>
</dbReference>
<feature type="domain" description="Cation-transporting P-type ATPase N-terminal" evidence="13">
    <location>
        <begin position="11"/>
        <end position="85"/>
    </location>
</feature>
<dbReference type="PRINTS" id="PR00121">
    <property type="entry name" value="NAKATPASE"/>
</dbReference>
<evidence type="ECO:0000256" key="2">
    <source>
        <dbReference type="ARBA" id="ARBA00005675"/>
    </source>
</evidence>